<accession>A0ABR5A853</accession>
<feature type="compositionally biased region" description="Basic and acidic residues" evidence="1">
    <location>
        <begin position="154"/>
        <end position="166"/>
    </location>
</feature>
<protein>
    <submittedName>
        <fullName evidence="2">Uncharacterized protein</fullName>
    </submittedName>
</protein>
<evidence type="ECO:0000313" key="2">
    <source>
        <dbReference type="EMBL" id="KIL36843.1"/>
    </source>
</evidence>
<organism evidence="2 3">
    <name type="scientific">Cohnella kolymensis</name>
    <dbReference type="NCBI Taxonomy" id="1590652"/>
    <lineage>
        <taxon>Bacteria</taxon>
        <taxon>Bacillati</taxon>
        <taxon>Bacillota</taxon>
        <taxon>Bacilli</taxon>
        <taxon>Bacillales</taxon>
        <taxon>Paenibacillaceae</taxon>
        <taxon>Cohnella</taxon>
    </lineage>
</organism>
<dbReference type="EMBL" id="JXAL01000004">
    <property type="protein sequence ID" value="KIL36843.1"/>
    <property type="molecule type" value="Genomic_DNA"/>
</dbReference>
<evidence type="ECO:0000256" key="1">
    <source>
        <dbReference type="SAM" id="MobiDB-lite"/>
    </source>
</evidence>
<feature type="compositionally biased region" description="Basic and acidic residues" evidence="1">
    <location>
        <begin position="100"/>
        <end position="114"/>
    </location>
</feature>
<evidence type="ECO:0000313" key="3">
    <source>
        <dbReference type="Proteomes" id="UP000054526"/>
    </source>
</evidence>
<dbReference type="RefSeq" id="WP_041060691.1">
    <property type="nucleotide sequence ID" value="NZ_JXAL01000004.1"/>
</dbReference>
<feature type="region of interest" description="Disordered" evidence="1">
    <location>
        <begin position="100"/>
        <end position="166"/>
    </location>
</feature>
<reference evidence="2 3" key="1">
    <citation type="submission" date="2014-12" db="EMBL/GenBank/DDBJ databases">
        <title>Draft genome sequence of Cohnella kolymensis strain B-2846.</title>
        <authorList>
            <person name="Karlyshev A.V."/>
            <person name="Kudryashova E.B."/>
        </authorList>
    </citation>
    <scope>NUCLEOTIDE SEQUENCE [LARGE SCALE GENOMIC DNA]</scope>
    <source>
        <strain evidence="2 3">VKM B-2846</strain>
    </source>
</reference>
<feature type="compositionally biased region" description="Basic and acidic residues" evidence="1">
    <location>
        <begin position="138"/>
        <end position="147"/>
    </location>
</feature>
<name>A0ABR5A853_9BACL</name>
<dbReference type="Proteomes" id="UP000054526">
    <property type="component" value="Unassembled WGS sequence"/>
</dbReference>
<proteinExistence type="predicted"/>
<comment type="caution">
    <text evidence="2">The sequence shown here is derived from an EMBL/GenBank/DDBJ whole genome shotgun (WGS) entry which is preliminary data.</text>
</comment>
<sequence>MKTKQLMMLSGPSSHVKEALSQLGFVRDSVIHHSTFRAELESTKGAYVFQLPYQEQDGTITLDGEASYFDGVSDSDVPEEVRNVALERWYALRSRIVGSEGKKAYSPDRGDRRPSGPTAAKPIETAKNGSMVQDFEDMERMGRDLSRLKTGQQLKEEGLIDDPIQH</sequence>
<gene>
    <name evidence="2" type="ORF">SD71_05415</name>
</gene>
<keyword evidence="3" id="KW-1185">Reference proteome</keyword>